<dbReference type="EMBL" id="AFBP01000095">
    <property type="protein sequence ID" value="EGG50815.1"/>
    <property type="molecule type" value="Genomic_DNA"/>
</dbReference>
<comment type="caution">
    <text evidence="2">The sequence shown here is derived from an EMBL/GenBank/DDBJ whole genome shotgun (WGS) entry which is preliminary data.</text>
</comment>
<proteinExistence type="predicted"/>
<dbReference type="NCBIfam" id="TIGR02605">
    <property type="entry name" value="CxxC_CxxC_SSSS"/>
    <property type="match status" value="1"/>
</dbReference>
<evidence type="ECO:0000313" key="3">
    <source>
        <dbReference type="Proteomes" id="UP000005156"/>
    </source>
</evidence>
<sequence>MAKASFLAVFFKFFSFYYLSEMPIYSYKCSNCGYTKDVLQKYSDAPITHCPKCNMETMVKQLSAPGFELKGKGWYATDFKGGSSAALPASHCNENCPAKKDK</sequence>
<evidence type="ECO:0000313" key="2">
    <source>
        <dbReference type="EMBL" id="EGG50815.1"/>
    </source>
</evidence>
<name>F3QNP3_9BURK</name>
<dbReference type="Pfam" id="PF09723">
    <property type="entry name" value="Zn_ribbon_8"/>
    <property type="match status" value="1"/>
</dbReference>
<dbReference type="SMART" id="SM00834">
    <property type="entry name" value="CxxC_CXXC_SSSS"/>
    <property type="match status" value="1"/>
</dbReference>
<dbReference type="PANTHER" id="PTHR34404">
    <property type="entry name" value="REGULATORY PROTEIN, FMDB FAMILY"/>
    <property type="match status" value="1"/>
</dbReference>
<feature type="domain" description="Putative regulatory protein FmdB zinc ribbon" evidence="1">
    <location>
        <begin position="22"/>
        <end position="63"/>
    </location>
</feature>
<gene>
    <name evidence="2" type="ORF">HMPREF9439_02579</name>
</gene>
<dbReference type="InterPro" id="IPR013429">
    <property type="entry name" value="Regulatory_FmdB_Zinc_ribbon"/>
</dbReference>
<evidence type="ECO:0000259" key="1">
    <source>
        <dbReference type="SMART" id="SM00834"/>
    </source>
</evidence>
<protein>
    <submittedName>
        <fullName evidence="2">Putative regulatory protein</fullName>
    </submittedName>
</protein>
<accession>F3QNP3</accession>
<organism evidence="2 3">
    <name type="scientific">Parasutterella excrementihominis YIT 11859</name>
    <dbReference type="NCBI Taxonomy" id="762966"/>
    <lineage>
        <taxon>Bacteria</taxon>
        <taxon>Pseudomonadati</taxon>
        <taxon>Pseudomonadota</taxon>
        <taxon>Betaproteobacteria</taxon>
        <taxon>Burkholderiales</taxon>
        <taxon>Sutterellaceae</taxon>
        <taxon>Parasutterella</taxon>
    </lineage>
</organism>
<dbReference type="HOGENOM" id="CLU_2274652_0_0_4"/>
<dbReference type="AlphaFoldDB" id="F3QNP3"/>
<reference evidence="2 3" key="1">
    <citation type="submission" date="2011-02" db="EMBL/GenBank/DDBJ databases">
        <authorList>
            <person name="Weinstock G."/>
            <person name="Sodergren E."/>
            <person name="Clifton S."/>
            <person name="Fulton L."/>
            <person name="Fulton B."/>
            <person name="Courtney L."/>
            <person name="Fronick C."/>
            <person name="Harrison M."/>
            <person name="Strong C."/>
            <person name="Farmer C."/>
            <person name="Delahaunty K."/>
            <person name="Markovic C."/>
            <person name="Hall O."/>
            <person name="Minx P."/>
            <person name="Tomlinson C."/>
            <person name="Mitreva M."/>
            <person name="Hou S."/>
            <person name="Chen J."/>
            <person name="Wollam A."/>
            <person name="Pepin K.H."/>
            <person name="Johnson M."/>
            <person name="Bhonagiri V."/>
            <person name="Zhang X."/>
            <person name="Suruliraj S."/>
            <person name="Warren W."/>
            <person name="Chinwalla A."/>
            <person name="Mardis E.R."/>
            <person name="Wilson R.K."/>
        </authorList>
    </citation>
    <scope>NUCLEOTIDE SEQUENCE [LARGE SCALE GENOMIC DNA]</scope>
    <source>
        <strain evidence="2 3">YIT 11859</strain>
    </source>
</reference>
<dbReference type="Proteomes" id="UP000005156">
    <property type="component" value="Unassembled WGS sequence"/>
</dbReference>
<dbReference type="eggNOG" id="COG2331">
    <property type="taxonomic scope" value="Bacteria"/>
</dbReference>
<dbReference type="PANTHER" id="PTHR34404:SF2">
    <property type="entry name" value="CONSERVED SERINE RICH PROTEIN"/>
    <property type="match status" value="1"/>
</dbReference>
<keyword evidence="3" id="KW-1185">Reference proteome</keyword>